<dbReference type="AlphaFoldDB" id="A0A7S4G112"/>
<gene>
    <name evidence="1" type="ORF">EGYM00163_LOCUS32894</name>
</gene>
<dbReference type="EMBL" id="HBJA01094856">
    <property type="protein sequence ID" value="CAE0821719.1"/>
    <property type="molecule type" value="Transcribed_RNA"/>
</dbReference>
<protein>
    <submittedName>
        <fullName evidence="1">Uncharacterized protein</fullName>
    </submittedName>
</protein>
<reference evidence="1" key="1">
    <citation type="submission" date="2021-01" db="EMBL/GenBank/DDBJ databases">
        <authorList>
            <person name="Corre E."/>
            <person name="Pelletier E."/>
            <person name="Niang G."/>
            <person name="Scheremetjew M."/>
            <person name="Finn R."/>
            <person name="Kale V."/>
            <person name="Holt S."/>
            <person name="Cochrane G."/>
            <person name="Meng A."/>
            <person name="Brown T."/>
            <person name="Cohen L."/>
        </authorList>
    </citation>
    <scope>NUCLEOTIDE SEQUENCE</scope>
    <source>
        <strain evidence="1">CCMP1594</strain>
    </source>
</reference>
<evidence type="ECO:0000313" key="1">
    <source>
        <dbReference type="EMBL" id="CAE0821719.1"/>
    </source>
</evidence>
<name>A0A7S4G112_9EUGL</name>
<accession>A0A7S4G112</accession>
<sequence length="101" mass="10846">MITTLTLPATAAATDIITQTSHSTSQAESSASYQLNQQHAMVTAIVMVLVLVYGAGVRDADDETAALFPPLIQPKLHIGAPTRFKCKAIGTTTHCKHHQYQ</sequence>
<organism evidence="1">
    <name type="scientific">Eutreptiella gymnastica</name>
    <dbReference type="NCBI Taxonomy" id="73025"/>
    <lineage>
        <taxon>Eukaryota</taxon>
        <taxon>Discoba</taxon>
        <taxon>Euglenozoa</taxon>
        <taxon>Euglenida</taxon>
        <taxon>Spirocuta</taxon>
        <taxon>Euglenophyceae</taxon>
        <taxon>Eutreptiales</taxon>
        <taxon>Eutreptiaceae</taxon>
        <taxon>Eutreptiella</taxon>
    </lineage>
</organism>
<proteinExistence type="predicted"/>